<keyword evidence="10" id="KW-1185">Reference proteome</keyword>
<dbReference type="PROSITE" id="PS50090">
    <property type="entry name" value="MYB_LIKE"/>
    <property type="match status" value="2"/>
</dbReference>
<keyword evidence="3" id="KW-0805">Transcription regulation</keyword>
<keyword evidence="2" id="KW-0677">Repeat</keyword>
<keyword evidence="5" id="KW-0539">Nucleus</keyword>
<dbReference type="PROSITE" id="PS51294">
    <property type="entry name" value="HTH_MYB"/>
    <property type="match status" value="2"/>
</dbReference>
<dbReference type="InterPro" id="IPR009057">
    <property type="entry name" value="Homeodomain-like_sf"/>
</dbReference>
<accession>A0A5N5KNV4</accession>
<sequence>MFLSNMAYMKEEHSPFETPCPSPKGFLQGFSHLDDHENANGSSSNPLFGVQTGSTFDSFDAFPNGSSSNIDFYDYECKPFAGNINEGDGHGQVSDNFQSGGYSNLSSQRNSIDEIGSSQGHRSLNFEEVKPVRFYVQDEVSCVSSAENECRNKMGLNMMKTPRPLAGKTWKGRKNNSIVKGQWSTEEDRLLIQLVEQCGVRKWSHVAKMVSGRIGKQCRERWHNHLRPDIKKDNWSVEEDKVLIHAHSVLGNKWAEIAKRLPGRTENSIKNHWNATKRKQYSKRKCRPKYPRASLLQDYIKSLSLDPGKTGKAHGITTASTSEFIPDNATIMKSPEQQPRDLVLFKDHGDGLVPCYNFSEVQGFDIQEKMFQGGCSFDSILDGLPCDHSSVHEKRMEMKVPEQDATLFMGFEVKKEADLVEMISQSKM</sequence>
<feature type="domain" description="HTH myb-type" evidence="8">
    <location>
        <begin position="175"/>
        <end position="230"/>
    </location>
</feature>
<organism evidence="9 10">
    <name type="scientific">Salix brachista</name>
    <dbReference type="NCBI Taxonomy" id="2182728"/>
    <lineage>
        <taxon>Eukaryota</taxon>
        <taxon>Viridiplantae</taxon>
        <taxon>Streptophyta</taxon>
        <taxon>Embryophyta</taxon>
        <taxon>Tracheophyta</taxon>
        <taxon>Spermatophyta</taxon>
        <taxon>Magnoliopsida</taxon>
        <taxon>eudicotyledons</taxon>
        <taxon>Gunneridae</taxon>
        <taxon>Pentapetalae</taxon>
        <taxon>rosids</taxon>
        <taxon>fabids</taxon>
        <taxon>Malpighiales</taxon>
        <taxon>Salicaceae</taxon>
        <taxon>Saliceae</taxon>
        <taxon>Salix</taxon>
    </lineage>
</organism>
<dbReference type="FunFam" id="1.10.10.60:FF:000381">
    <property type="entry name" value="Transcription factor MYB119"/>
    <property type="match status" value="1"/>
</dbReference>
<feature type="region of interest" description="Disordered" evidence="6">
    <location>
        <begin position="27"/>
        <end position="46"/>
    </location>
</feature>
<dbReference type="GO" id="GO:0005634">
    <property type="term" value="C:nucleus"/>
    <property type="evidence" value="ECO:0007669"/>
    <property type="project" value="UniProtKB-SubCell"/>
</dbReference>
<evidence type="ECO:0000256" key="2">
    <source>
        <dbReference type="ARBA" id="ARBA00022737"/>
    </source>
</evidence>
<dbReference type="Proteomes" id="UP000326939">
    <property type="component" value="Chromosome 12"/>
</dbReference>
<protein>
    <recommendedName>
        <fullName evidence="11">MYB family protein</fullName>
    </recommendedName>
</protein>
<dbReference type="PANTHER" id="PTHR45614">
    <property type="entry name" value="MYB PROTEIN-RELATED"/>
    <property type="match status" value="1"/>
</dbReference>
<dbReference type="AlphaFoldDB" id="A0A5N5KNV4"/>
<dbReference type="InterPro" id="IPR017930">
    <property type="entry name" value="Myb_dom"/>
</dbReference>
<evidence type="ECO:0008006" key="11">
    <source>
        <dbReference type="Google" id="ProtNLM"/>
    </source>
</evidence>
<evidence type="ECO:0000256" key="5">
    <source>
        <dbReference type="ARBA" id="ARBA00023242"/>
    </source>
</evidence>
<evidence type="ECO:0000256" key="4">
    <source>
        <dbReference type="ARBA" id="ARBA00023125"/>
    </source>
</evidence>
<feature type="domain" description="Myb-like" evidence="7">
    <location>
        <begin position="227"/>
        <end position="277"/>
    </location>
</feature>
<reference evidence="10" key="1">
    <citation type="journal article" date="2019" name="Gigascience">
        <title>De novo genome assembly of the endangered Acer yangbiense, a plant species with extremely small populations endemic to Yunnan Province, China.</title>
        <authorList>
            <person name="Yang J."/>
            <person name="Wariss H.M."/>
            <person name="Tao L."/>
            <person name="Zhang R."/>
            <person name="Yun Q."/>
            <person name="Hollingsworth P."/>
            <person name="Dao Z."/>
            <person name="Luo G."/>
            <person name="Guo H."/>
            <person name="Ma Y."/>
            <person name="Sun W."/>
        </authorList>
    </citation>
    <scope>NUCLEOTIDE SEQUENCE [LARGE SCALE GENOMIC DNA]</scope>
    <source>
        <strain evidence="10">cv. br00</strain>
    </source>
</reference>
<evidence type="ECO:0000256" key="1">
    <source>
        <dbReference type="ARBA" id="ARBA00004123"/>
    </source>
</evidence>
<name>A0A5N5KNV4_9ROSI</name>
<dbReference type="PANTHER" id="PTHR45614:SF285">
    <property type="entry name" value="TRANSCRIPTION FACTOR MYB98"/>
    <property type="match status" value="1"/>
</dbReference>
<dbReference type="FunFam" id="1.10.10.60:FF:000010">
    <property type="entry name" value="Transcriptional activator Myb isoform A"/>
    <property type="match status" value="1"/>
</dbReference>
<dbReference type="SUPFAM" id="SSF46689">
    <property type="entry name" value="Homeodomain-like"/>
    <property type="match status" value="1"/>
</dbReference>
<keyword evidence="4" id="KW-0238">DNA-binding</keyword>
<dbReference type="GO" id="GO:0000978">
    <property type="term" value="F:RNA polymerase II cis-regulatory region sequence-specific DNA binding"/>
    <property type="evidence" value="ECO:0007669"/>
    <property type="project" value="TreeGrafter"/>
</dbReference>
<dbReference type="CDD" id="cd00167">
    <property type="entry name" value="SANT"/>
    <property type="match status" value="2"/>
</dbReference>
<keyword evidence="3" id="KW-0804">Transcription</keyword>
<dbReference type="EMBL" id="VDCV01000012">
    <property type="protein sequence ID" value="KAB5532021.1"/>
    <property type="molecule type" value="Genomic_DNA"/>
</dbReference>
<dbReference type="GO" id="GO:0000981">
    <property type="term" value="F:DNA-binding transcription factor activity, RNA polymerase II-specific"/>
    <property type="evidence" value="ECO:0007669"/>
    <property type="project" value="TreeGrafter"/>
</dbReference>
<evidence type="ECO:0000259" key="8">
    <source>
        <dbReference type="PROSITE" id="PS51294"/>
    </source>
</evidence>
<evidence type="ECO:0000259" key="7">
    <source>
        <dbReference type="PROSITE" id="PS50090"/>
    </source>
</evidence>
<evidence type="ECO:0000313" key="9">
    <source>
        <dbReference type="EMBL" id="KAB5532021.1"/>
    </source>
</evidence>
<dbReference type="InterPro" id="IPR050560">
    <property type="entry name" value="MYB_TF"/>
</dbReference>
<evidence type="ECO:0000256" key="6">
    <source>
        <dbReference type="SAM" id="MobiDB-lite"/>
    </source>
</evidence>
<evidence type="ECO:0000256" key="3">
    <source>
        <dbReference type="ARBA" id="ARBA00023015"/>
    </source>
</evidence>
<dbReference type="Pfam" id="PF13921">
    <property type="entry name" value="Myb_DNA-bind_6"/>
    <property type="match status" value="1"/>
</dbReference>
<comment type="subcellular location">
    <subcellularLocation>
        <location evidence="1">Nucleus</location>
    </subcellularLocation>
</comment>
<feature type="domain" description="HTH myb-type" evidence="8">
    <location>
        <begin position="231"/>
        <end position="281"/>
    </location>
</feature>
<feature type="domain" description="Myb-like" evidence="7">
    <location>
        <begin position="175"/>
        <end position="226"/>
    </location>
</feature>
<proteinExistence type="predicted"/>
<dbReference type="SMART" id="SM00717">
    <property type="entry name" value="SANT"/>
    <property type="match status" value="2"/>
</dbReference>
<comment type="caution">
    <text evidence="9">The sequence shown here is derived from an EMBL/GenBank/DDBJ whole genome shotgun (WGS) entry which is preliminary data.</text>
</comment>
<evidence type="ECO:0000313" key="10">
    <source>
        <dbReference type="Proteomes" id="UP000326939"/>
    </source>
</evidence>
<dbReference type="InterPro" id="IPR001005">
    <property type="entry name" value="SANT/Myb"/>
</dbReference>
<gene>
    <name evidence="9" type="ORF">DKX38_018691</name>
</gene>
<dbReference type="Gene3D" id="1.10.10.60">
    <property type="entry name" value="Homeodomain-like"/>
    <property type="match status" value="2"/>
</dbReference>